<accession>A0ABS8SP02</accession>
<sequence>MEMKRFNKISVDGRVMVEHIYRKGNKLMDYFAKAIHFVGTISYLNFIVKIVDSSTFSSDFCLDDYTGAEEVLHGLDFIAPIKSEGVLYEIGPSSAEREPSQNYRE</sequence>
<dbReference type="EMBL" id="JACEIK010000674">
    <property type="protein sequence ID" value="MCD7460721.1"/>
    <property type="molecule type" value="Genomic_DNA"/>
</dbReference>
<evidence type="ECO:0000313" key="1">
    <source>
        <dbReference type="EMBL" id="MCD7460721.1"/>
    </source>
</evidence>
<evidence type="ECO:0000313" key="2">
    <source>
        <dbReference type="Proteomes" id="UP000823775"/>
    </source>
</evidence>
<name>A0ABS8SP02_DATST</name>
<organism evidence="1 2">
    <name type="scientific">Datura stramonium</name>
    <name type="common">Jimsonweed</name>
    <name type="synonym">Common thornapple</name>
    <dbReference type="NCBI Taxonomy" id="4076"/>
    <lineage>
        <taxon>Eukaryota</taxon>
        <taxon>Viridiplantae</taxon>
        <taxon>Streptophyta</taxon>
        <taxon>Embryophyta</taxon>
        <taxon>Tracheophyta</taxon>
        <taxon>Spermatophyta</taxon>
        <taxon>Magnoliopsida</taxon>
        <taxon>eudicotyledons</taxon>
        <taxon>Gunneridae</taxon>
        <taxon>Pentapetalae</taxon>
        <taxon>asterids</taxon>
        <taxon>lamiids</taxon>
        <taxon>Solanales</taxon>
        <taxon>Solanaceae</taxon>
        <taxon>Solanoideae</taxon>
        <taxon>Datureae</taxon>
        <taxon>Datura</taxon>
    </lineage>
</organism>
<keyword evidence="2" id="KW-1185">Reference proteome</keyword>
<proteinExistence type="predicted"/>
<reference evidence="1 2" key="1">
    <citation type="journal article" date="2021" name="BMC Genomics">
        <title>Datura genome reveals duplications of psychoactive alkaloid biosynthetic genes and high mutation rate following tissue culture.</title>
        <authorList>
            <person name="Rajewski A."/>
            <person name="Carter-House D."/>
            <person name="Stajich J."/>
            <person name="Litt A."/>
        </authorList>
    </citation>
    <scope>NUCLEOTIDE SEQUENCE [LARGE SCALE GENOMIC DNA]</scope>
    <source>
        <strain evidence="1">AR-01</strain>
    </source>
</reference>
<protein>
    <submittedName>
        <fullName evidence="1">Uncharacterized protein</fullName>
    </submittedName>
</protein>
<dbReference type="Proteomes" id="UP000823775">
    <property type="component" value="Unassembled WGS sequence"/>
</dbReference>
<comment type="caution">
    <text evidence="1">The sequence shown here is derived from an EMBL/GenBank/DDBJ whole genome shotgun (WGS) entry which is preliminary data.</text>
</comment>
<gene>
    <name evidence="1" type="ORF">HAX54_044276</name>
</gene>